<dbReference type="RefSeq" id="WP_203165893.1">
    <property type="nucleotide sequence ID" value="NZ_JAEVLS010000001.1"/>
</dbReference>
<proteinExistence type="inferred from homology"/>
<feature type="chain" id="PRO_5046620650" description="Thiol:disulfide interchange protein DsbA" evidence="7">
    <location>
        <begin position="16"/>
        <end position="288"/>
    </location>
</feature>
<dbReference type="InterPro" id="IPR023205">
    <property type="entry name" value="DsbA/DsbL"/>
</dbReference>
<feature type="compositionally biased region" description="Low complexity" evidence="6">
    <location>
        <begin position="20"/>
        <end position="65"/>
    </location>
</feature>
<dbReference type="Pfam" id="PF01323">
    <property type="entry name" value="DSBA"/>
    <property type="match status" value="1"/>
</dbReference>
<evidence type="ECO:0000313" key="9">
    <source>
        <dbReference type="EMBL" id="MBM0103943.1"/>
    </source>
</evidence>
<dbReference type="Gene3D" id="3.40.30.10">
    <property type="entry name" value="Glutaredoxin"/>
    <property type="match status" value="1"/>
</dbReference>
<keyword evidence="5" id="KW-0676">Redox-active center</keyword>
<evidence type="ECO:0000256" key="3">
    <source>
        <dbReference type="ARBA" id="ARBA00022729"/>
    </source>
</evidence>
<evidence type="ECO:0000256" key="7">
    <source>
        <dbReference type="SAM" id="SignalP"/>
    </source>
</evidence>
<dbReference type="PANTHER" id="PTHR35891">
    <property type="entry name" value="THIOL:DISULFIDE INTERCHANGE PROTEIN DSBA"/>
    <property type="match status" value="1"/>
</dbReference>
<comment type="similarity">
    <text evidence="1">Belongs to the thioredoxin family. DsbA subfamily.</text>
</comment>
<name>A0ABS1WSM3_9GAMM</name>
<gene>
    <name evidence="9" type="ORF">JM946_04275</name>
</gene>
<keyword evidence="3 7" id="KW-0732">Signal</keyword>
<evidence type="ECO:0000256" key="4">
    <source>
        <dbReference type="ARBA" id="ARBA00023157"/>
    </source>
</evidence>
<dbReference type="InterPro" id="IPR050824">
    <property type="entry name" value="Thiol_disulfide_DsbA"/>
</dbReference>
<dbReference type="Proteomes" id="UP000661077">
    <property type="component" value="Unassembled WGS sequence"/>
</dbReference>
<feature type="domain" description="DSBA-like thioredoxin" evidence="8">
    <location>
        <begin position="163"/>
        <end position="263"/>
    </location>
</feature>
<dbReference type="EMBL" id="JAEVLS010000001">
    <property type="protein sequence ID" value="MBM0103943.1"/>
    <property type="molecule type" value="Genomic_DNA"/>
</dbReference>
<dbReference type="CDD" id="cd03019">
    <property type="entry name" value="DsbA_DsbA"/>
    <property type="match status" value="1"/>
</dbReference>
<feature type="region of interest" description="Disordered" evidence="6">
    <location>
        <begin position="20"/>
        <end position="102"/>
    </location>
</feature>
<evidence type="ECO:0000259" key="8">
    <source>
        <dbReference type="Pfam" id="PF01323"/>
    </source>
</evidence>
<feature type="compositionally biased region" description="Low complexity" evidence="6">
    <location>
        <begin position="74"/>
        <end position="87"/>
    </location>
</feature>
<evidence type="ECO:0000313" key="10">
    <source>
        <dbReference type="Proteomes" id="UP000661077"/>
    </source>
</evidence>
<evidence type="ECO:0000256" key="1">
    <source>
        <dbReference type="ARBA" id="ARBA00005791"/>
    </source>
</evidence>
<keyword evidence="10" id="KW-1185">Reference proteome</keyword>
<dbReference type="InterPro" id="IPR036249">
    <property type="entry name" value="Thioredoxin-like_sf"/>
</dbReference>
<feature type="signal peptide" evidence="7">
    <location>
        <begin position="1"/>
        <end position="15"/>
    </location>
</feature>
<dbReference type="InterPro" id="IPR017937">
    <property type="entry name" value="Thioredoxin_CS"/>
</dbReference>
<keyword evidence="4" id="KW-1015">Disulfide bond</keyword>
<evidence type="ECO:0000256" key="2">
    <source>
        <dbReference type="ARBA" id="ARBA00013831"/>
    </source>
</evidence>
<evidence type="ECO:0000256" key="5">
    <source>
        <dbReference type="ARBA" id="ARBA00023284"/>
    </source>
</evidence>
<reference evidence="9 10" key="1">
    <citation type="journal article" date="2021" name="Int. J. Syst. Evol. Microbiol.">
        <title>Steroidobacter gossypii sp. nov., isolated from soil of cotton cropping field.</title>
        <authorList>
            <person name="Huang R."/>
            <person name="Yang S."/>
            <person name="Zhen C."/>
            <person name="Liu W."/>
        </authorList>
    </citation>
    <scope>NUCLEOTIDE SEQUENCE [LARGE SCALE GENOMIC DNA]</scope>
    <source>
        <strain evidence="9 10">S1-65</strain>
    </source>
</reference>
<accession>A0ABS1WSM3</accession>
<dbReference type="PANTHER" id="PTHR35891:SF2">
    <property type="entry name" value="THIOL:DISULFIDE INTERCHANGE PROTEIN DSBA"/>
    <property type="match status" value="1"/>
</dbReference>
<protein>
    <recommendedName>
        <fullName evidence="2">Thiol:disulfide interchange protein DsbA</fullName>
    </recommendedName>
</protein>
<dbReference type="InterPro" id="IPR001853">
    <property type="entry name" value="DSBA-like_thioredoxin_dom"/>
</dbReference>
<dbReference type="PROSITE" id="PS00194">
    <property type="entry name" value="THIOREDOXIN_1"/>
    <property type="match status" value="1"/>
</dbReference>
<organism evidence="9 10">
    <name type="scientific">Steroidobacter gossypii</name>
    <dbReference type="NCBI Taxonomy" id="2805490"/>
    <lineage>
        <taxon>Bacteria</taxon>
        <taxon>Pseudomonadati</taxon>
        <taxon>Pseudomonadota</taxon>
        <taxon>Gammaproteobacteria</taxon>
        <taxon>Steroidobacterales</taxon>
        <taxon>Steroidobacteraceae</taxon>
        <taxon>Steroidobacter</taxon>
    </lineage>
</organism>
<evidence type="ECO:0000256" key="6">
    <source>
        <dbReference type="SAM" id="MobiDB-lite"/>
    </source>
</evidence>
<comment type="caution">
    <text evidence="9">The sequence shown here is derived from an EMBL/GenBank/DDBJ whole genome shotgun (WGS) entry which is preliminary data.</text>
</comment>
<dbReference type="SUPFAM" id="SSF52833">
    <property type="entry name" value="Thioredoxin-like"/>
    <property type="match status" value="1"/>
</dbReference>
<sequence>MNKLAALLSTLVLLAACGKQEPTPASPSAAAPAAEQPAAPAQGDASAPTEQAAADQAASEAPAETVSEVDDEPTTSGQQTASTTQPSLKLGGPASGPPTSARFKEGANYQKIVPAQPTNAGPGKVEVAEVFWYGCGHCFTLDPAIESWRSKTKPQYVEFSRIPAMWNETTRMHARVFYTAELLGKLEQLHSLIFREMHVNGNQLNSVDKIADFFQKHGVSKDEFTKAFSSFAVESKLQRADFLNKRYKVQSVPMMVVNGKYSTDVGSAGSESQLFALIDELAAHEHGG</sequence>
<dbReference type="PROSITE" id="PS51257">
    <property type="entry name" value="PROKAR_LIPOPROTEIN"/>
    <property type="match status" value="1"/>
</dbReference>